<dbReference type="SMART" id="SM00304">
    <property type="entry name" value="HAMP"/>
    <property type="match status" value="1"/>
</dbReference>
<dbReference type="Proteomes" id="UP001560296">
    <property type="component" value="Unassembled WGS sequence"/>
</dbReference>
<comment type="caution">
    <text evidence="15">The sequence shown here is derived from an EMBL/GenBank/DDBJ whole genome shotgun (WGS) entry which is preliminary data.</text>
</comment>
<dbReference type="SUPFAM" id="SSF58104">
    <property type="entry name" value="Methyl-accepting chemotaxis protein (MCP) signaling domain"/>
    <property type="match status" value="1"/>
</dbReference>
<keyword evidence="6 11" id="KW-1133">Transmembrane helix</keyword>
<dbReference type="InterPro" id="IPR032255">
    <property type="entry name" value="HBM"/>
</dbReference>
<dbReference type="SMART" id="SM00283">
    <property type="entry name" value="MA"/>
    <property type="match status" value="1"/>
</dbReference>
<feature type="domain" description="HAMP" evidence="13">
    <location>
        <begin position="322"/>
        <end position="376"/>
    </location>
</feature>
<dbReference type="Pfam" id="PF00672">
    <property type="entry name" value="HAMP"/>
    <property type="match status" value="1"/>
</dbReference>
<comment type="subcellular location">
    <subcellularLocation>
        <location evidence="1">Cell membrane</location>
    </subcellularLocation>
</comment>
<evidence type="ECO:0000313" key="16">
    <source>
        <dbReference type="Proteomes" id="UP001560296"/>
    </source>
</evidence>
<keyword evidence="16" id="KW-1185">Reference proteome</keyword>
<dbReference type="InterPro" id="IPR004089">
    <property type="entry name" value="MCPsignal_dom"/>
</dbReference>
<accession>A0ABV3YUD9</accession>
<evidence type="ECO:0000256" key="2">
    <source>
        <dbReference type="ARBA" id="ARBA00022475"/>
    </source>
</evidence>
<protein>
    <submittedName>
        <fullName evidence="15">Methyl-accepting chemotaxis protein</fullName>
    </submittedName>
</protein>
<dbReference type="PANTHER" id="PTHR32089:SF120">
    <property type="entry name" value="METHYL-ACCEPTING CHEMOTAXIS PROTEIN TLPQ"/>
    <property type="match status" value="1"/>
</dbReference>
<organism evidence="15 16">
    <name type="scientific">Pseudomonas zhanjiangensis</name>
    <dbReference type="NCBI Taxonomy" id="3239015"/>
    <lineage>
        <taxon>Bacteria</taxon>
        <taxon>Pseudomonadati</taxon>
        <taxon>Pseudomonadota</taxon>
        <taxon>Gammaproteobacteria</taxon>
        <taxon>Pseudomonadales</taxon>
        <taxon>Pseudomonadaceae</taxon>
        <taxon>Pseudomonas</taxon>
    </lineage>
</organism>
<evidence type="ECO:0000256" key="7">
    <source>
        <dbReference type="ARBA" id="ARBA00023136"/>
    </source>
</evidence>
<evidence type="ECO:0000256" key="3">
    <source>
        <dbReference type="ARBA" id="ARBA00022481"/>
    </source>
</evidence>
<keyword evidence="4" id="KW-0145">Chemotaxis</keyword>
<evidence type="ECO:0000259" key="14">
    <source>
        <dbReference type="PROSITE" id="PS51753"/>
    </source>
</evidence>
<comment type="similarity">
    <text evidence="9">Belongs to the methyl-accepting chemotaxis (MCP) protein family.</text>
</comment>
<reference evidence="15 16" key="1">
    <citation type="submission" date="2024-07" db="EMBL/GenBank/DDBJ databases">
        <authorList>
            <person name="Li M."/>
        </authorList>
    </citation>
    <scope>NUCLEOTIDE SEQUENCE [LARGE SCALE GENOMIC DNA]</scope>
    <source>
        <strain evidence="15 16">25A3E</strain>
    </source>
</reference>
<proteinExistence type="inferred from homology"/>
<dbReference type="PROSITE" id="PS50111">
    <property type="entry name" value="CHEMOTAXIS_TRANSDUC_2"/>
    <property type="match status" value="1"/>
</dbReference>
<evidence type="ECO:0000313" key="15">
    <source>
        <dbReference type="EMBL" id="MEX6502694.1"/>
    </source>
</evidence>
<keyword evidence="5 11" id="KW-0812">Transmembrane</keyword>
<keyword evidence="7 11" id="KW-0472">Membrane</keyword>
<evidence type="ECO:0000256" key="5">
    <source>
        <dbReference type="ARBA" id="ARBA00022692"/>
    </source>
</evidence>
<evidence type="ECO:0000256" key="10">
    <source>
        <dbReference type="PROSITE-ProRule" id="PRU00284"/>
    </source>
</evidence>
<evidence type="ECO:0000256" key="9">
    <source>
        <dbReference type="ARBA" id="ARBA00029447"/>
    </source>
</evidence>
<evidence type="ECO:0000256" key="11">
    <source>
        <dbReference type="SAM" id="Phobius"/>
    </source>
</evidence>
<keyword evidence="2" id="KW-1003">Cell membrane</keyword>
<feature type="transmembrane region" description="Helical" evidence="11">
    <location>
        <begin position="301"/>
        <end position="325"/>
    </location>
</feature>
<dbReference type="PANTHER" id="PTHR32089">
    <property type="entry name" value="METHYL-ACCEPTING CHEMOTAXIS PROTEIN MCPB"/>
    <property type="match status" value="1"/>
</dbReference>
<sequence>MRWFADLRIAYKIAIVPAVLCTLLVVLGVVSSLSLRSMADRVEVVTRDLGPGMDQVAQVTDSMARLQLSVSQYARSGAADAEAQFGELERRLGQALELAAERLHDPEQGRLLEQLQVLREQYSRLFREQLVPLSQQRQALVTGELGQHGPDIEKVLSTVLSDAQMSFNLDAVFYASAGMRHLLLGSQYLYQFLQENQAEQAEAFSRELDNAQSMLGVLRDRSSSERLTGQLNQALASLALYKSAAAKVVDLVARRNETLSQMSRIDPQIASLASRLQQSLMASMQQAASAADATVLQVNRLLWGLVAAAVLFGGLVAYGVVAALLRSLRQINLMLQDMAEGEGDLTKRLPVHGRDDLGQLASNFNTFVEKIRATVAQVAQASQTLERAGEGLQASAQRAHQDVELQREESAQIASAMTQMAASAQEMARSAEQGRQLSVDTRQAAAQGLTRVQDNRQVMHSLTDKVERLAVVVEALSSDSERIGSVLAVIRSIAEQTNLLALNAAIEAARAGDQGRGFAVVADEVRSLAQRTQASTEEIQGIIGALQDRSQSSIAMMGESQQAVALASDSAEQTSASLQRITAAVDAIDQSIQQMATAAAEQAKVAEEVGVGVVRANDISEDTYATVERTRAAAQSIADLESQLSRLIDQFQT</sequence>
<evidence type="ECO:0000256" key="4">
    <source>
        <dbReference type="ARBA" id="ARBA00022500"/>
    </source>
</evidence>
<evidence type="ECO:0000259" key="13">
    <source>
        <dbReference type="PROSITE" id="PS50885"/>
    </source>
</evidence>
<evidence type="ECO:0000256" key="1">
    <source>
        <dbReference type="ARBA" id="ARBA00004236"/>
    </source>
</evidence>
<dbReference type="CDD" id="cd11386">
    <property type="entry name" value="MCP_signal"/>
    <property type="match status" value="1"/>
</dbReference>
<dbReference type="InterPro" id="IPR003660">
    <property type="entry name" value="HAMP_dom"/>
</dbReference>
<name>A0ABV3YUD9_9PSED</name>
<evidence type="ECO:0000259" key="12">
    <source>
        <dbReference type="PROSITE" id="PS50111"/>
    </source>
</evidence>
<evidence type="ECO:0000256" key="6">
    <source>
        <dbReference type="ARBA" id="ARBA00022989"/>
    </source>
</evidence>
<dbReference type="Gene3D" id="1.10.287.950">
    <property type="entry name" value="Methyl-accepting chemotaxis protein"/>
    <property type="match status" value="1"/>
</dbReference>
<dbReference type="PROSITE" id="PS50885">
    <property type="entry name" value="HAMP"/>
    <property type="match status" value="1"/>
</dbReference>
<dbReference type="PROSITE" id="PS51753">
    <property type="entry name" value="HBM"/>
    <property type="match status" value="1"/>
</dbReference>
<feature type="domain" description="Methyl-accepting transducer" evidence="12">
    <location>
        <begin position="381"/>
        <end position="617"/>
    </location>
</feature>
<dbReference type="EMBL" id="JBFTEG010000008">
    <property type="protein sequence ID" value="MEX6502694.1"/>
    <property type="molecule type" value="Genomic_DNA"/>
</dbReference>
<keyword evidence="3" id="KW-0488">Methylation</keyword>
<dbReference type="SMART" id="SM01358">
    <property type="entry name" value="HBM"/>
    <property type="match status" value="1"/>
</dbReference>
<evidence type="ECO:0000256" key="8">
    <source>
        <dbReference type="ARBA" id="ARBA00023224"/>
    </source>
</evidence>
<dbReference type="CDD" id="cd06225">
    <property type="entry name" value="HAMP"/>
    <property type="match status" value="1"/>
</dbReference>
<feature type="domain" description="HBM" evidence="14">
    <location>
        <begin position="48"/>
        <end position="288"/>
    </location>
</feature>
<gene>
    <name evidence="15" type="ORF">AB5S05_11510</name>
</gene>
<keyword evidence="8 10" id="KW-0807">Transducer</keyword>
<dbReference type="Pfam" id="PF00015">
    <property type="entry name" value="MCPsignal"/>
    <property type="match status" value="1"/>
</dbReference>